<protein>
    <submittedName>
        <fullName evidence="2">Uncharacterized protein</fullName>
    </submittedName>
</protein>
<dbReference type="Proteomes" id="UP000182762">
    <property type="component" value="Unassembled WGS sequence"/>
</dbReference>
<feature type="transmembrane region" description="Helical" evidence="1">
    <location>
        <begin position="77"/>
        <end position="99"/>
    </location>
</feature>
<name>A0A1I6C7H9_9BACI</name>
<keyword evidence="3" id="KW-1185">Reference proteome</keyword>
<organism evidence="2 3">
    <name type="scientific">Priestia endophytica DSM 13796</name>
    <dbReference type="NCBI Taxonomy" id="1121089"/>
    <lineage>
        <taxon>Bacteria</taxon>
        <taxon>Bacillati</taxon>
        <taxon>Bacillota</taxon>
        <taxon>Bacilli</taxon>
        <taxon>Bacillales</taxon>
        <taxon>Bacillaceae</taxon>
        <taxon>Priestia</taxon>
    </lineage>
</organism>
<dbReference type="GeneID" id="93713701"/>
<evidence type="ECO:0000313" key="2">
    <source>
        <dbReference type="EMBL" id="SFQ89094.1"/>
    </source>
</evidence>
<dbReference type="RefSeq" id="WP_061802912.1">
    <property type="nucleotide sequence ID" value="NZ_FOXX01000031.1"/>
</dbReference>
<evidence type="ECO:0000313" key="3">
    <source>
        <dbReference type="Proteomes" id="UP000182762"/>
    </source>
</evidence>
<keyword evidence="1" id="KW-0472">Membrane</keyword>
<comment type="caution">
    <text evidence="2">The sequence shown here is derived from an EMBL/GenBank/DDBJ whole genome shotgun (WGS) entry which is preliminary data.</text>
</comment>
<proteinExistence type="predicted"/>
<feature type="transmembrane region" description="Helical" evidence="1">
    <location>
        <begin position="45"/>
        <end position="65"/>
    </location>
</feature>
<sequence length="111" mass="12514">MEPLLNYYKSLPTIAVVVTCILAGICIVFAIWMRVQKEYKMALKISIIGFLFSLFPHLAIILSKLLTISHNTLLSEFGSGLTLIFTLLMLAFVLNIAIFMQKKFGKNTKTK</sequence>
<keyword evidence="1" id="KW-1133">Transmembrane helix</keyword>
<reference evidence="2 3" key="1">
    <citation type="submission" date="2016-10" db="EMBL/GenBank/DDBJ databases">
        <authorList>
            <person name="Varghese N."/>
            <person name="Submissions S."/>
        </authorList>
    </citation>
    <scope>NUCLEOTIDE SEQUENCE [LARGE SCALE GENOMIC DNA]</scope>
    <source>
        <strain evidence="2 3">DSM 13796</strain>
    </source>
</reference>
<keyword evidence="1" id="KW-0812">Transmembrane</keyword>
<accession>A0A1I6C7H9</accession>
<dbReference type="EMBL" id="FOXX01000031">
    <property type="protein sequence ID" value="SFQ89094.1"/>
    <property type="molecule type" value="Genomic_DNA"/>
</dbReference>
<gene>
    <name evidence="2" type="ORF">SAMN02745910_05199</name>
</gene>
<evidence type="ECO:0000256" key="1">
    <source>
        <dbReference type="SAM" id="Phobius"/>
    </source>
</evidence>
<feature type="transmembrane region" description="Helical" evidence="1">
    <location>
        <begin position="12"/>
        <end position="33"/>
    </location>
</feature>